<name>A0ABX8Z433_9BACT</name>
<evidence type="ECO:0000256" key="1">
    <source>
        <dbReference type="SAM" id="SignalP"/>
    </source>
</evidence>
<evidence type="ECO:0000313" key="3">
    <source>
        <dbReference type="Proteomes" id="UP000822862"/>
    </source>
</evidence>
<dbReference type="RefSeq" id="WP_194845223.1">
    <property type="nucleotide sequence ID" value="NZ_CP075585.1"/>
</dbReference>
<feature type="chain" id="PRO_5047035144" evidence="1">
    <location>
        <begin position="25"/>
        <end position="121"/>
    </location>
</feature>
<dbReference type="Proteomes" id="UP000822862">
    <property type="component" value="Chromosome"/>
</dbReference>
<organism evidence="2 3">
    <name type="scientific">Candidatus Rhabdochlamydia porcellionis</name>
    <dbReference type="NCBI Taxonomy" id="225148"/>
    <lineage>
        <taxon>Bacteria</taxon>
        <taxon>Pseudomonadati</taxon>
        <taxon>Chlamydiota</taxon>
        <taxon>Chlamydiia</taxon>
        <taxon>Parachlamydiales</taxon>
        <taxon>Candidatus Rhabdochlamydiaceae</taxon>
        <taxon>Candidatus Rhabdochlamydia</taxon>
    </lineage>
</organism>
<keyword evidence="3" id="KW-1185">Reference proteome</keyword>
<feature type="signal peptide" evidence="1">
    <location>
        <begin position="1"/>
        <end position="24"/>
    </location>
</feature>
<gene>
    <name evidence="2" type="ORF">RHAB15C_0001153</name>
</gene>
<evidence type="ECO:0000313" key="2">
    <source>
        <dbReference type="EMBL" id="QZA59267.1"/>
    </source>
</evidence>
<sequence>MAKRRLITITYLSLLTGCCSSYFAMTDRSFCEIETGASINEIQCQVGDPYAICIREDGAEEYQYIERIDLGNGLVIEKHYFLLVKENKVISKRLVRRIPPAYNLLYETEPNYPSYNYPLYP</sequence>
<keyword evidence="1" id="KW-0732">Signal</keyword>
<reference evidence="2 3" key="2">
    <citation type="submission" date="2021-05" db="EMBL/GenBank/DDBJ databases">
        <title>Ecology and evolution of chlamydial symbionts of arthropods.</title>
        <authorList>
            <person name="Halter T."/>
            <person name="Sixt B.S."/>
            <person name="Toenshoff E.R."/>
            <person name="Koestlbacher S."/>
            <person name="Schulz F."/>
            <person name="Kostanjsek R."/>
            <person name="Collingro A."/>
            <person name="Hendrickx F."/>
            <person name="Horn M."/>
        </authorList>
    </citation>
    <scope>NUCLEOTIDE SEQUENCE [LARGE SCALE GENOMIC DNA]</scope>
    <source>
        <strain evidence="2 3">15C</strain>
    </source>
</reference>
<dbReference type="PROSITE" id="PS51257">
    <property type="entry name" value="PROKAR_LIPOPROTEIN"/>
    <property type="match status" value="1"/>
</dbReference>
<accession>A0ABX8Z433</accession>
<proteinExistence type="predicted"/>
<protein>
    <submittedName>
        <fullName evidence="2">Uncharacterized protein</fullName>
    </submittedName>
</protein>
<reference evidence="2 3" key="1">
    <citation type="submission" date="2020-01" db="EMBL/GenBank/DDBJ databases">
        <authorList>
            <person name="Sixt B."/>
            <person name="Schulz F."/>
            <person name="Kostanjsek R."/>
            <person name="Koestlbacher S."/>
            <person name="Collingro A."/>
            <person name="Toenshoff E."/>
            <person name="Horn M."/>
        </authorList>
    </citation>
    <scope>NUCLEOTIDE SEQUENCE [LARGE SCALE GENOMIC DNA]</scope>
    <source>
        <strain evidence="2 3">15C</strain>
    </source>
</reference>
<dbReference type="EMBL" id="CP075585">
    <property type="protein sequence ID" value="QZA59267.1"/>
    <property type="molecule type" value="Genomic_DNA"/>
</dbReference>